<proteinExistence type="predicted"/>
<evidence type="ECO:0000313" key="1">
    <source>
        <dbReference type="EMBL" id="THU78899.1"/>
    </source>
</evidence>
<name>A0A4S8KSY9_DENBC</name>
<accession>A0A4S8KSY9</accession>
<dbReference type="OrthoDB" id="3257643at2759"/>
<protein>
    <submittedName>
        <fullName evidence="1">Uncharacterized protein</fullName>
    </submittedName>
</protein>
<gene>
    <name evidence="1" type="ORF">K435DRAFT_609701</name>
</gene>
<organism evidence="1 2">
    <name type="scientific">Dendrothele bispora (strain CBS 962.96)</name>
    <dbReference type="NCBI Taxonomy" id="1314807"/>
    <lineage>
        <taxon>Eukaryota</taxon>
        <taxon>Fungi</taxon>
        <taxon>Dikarya</taxon>
        <taxon>Basidiomycota</taxon>
        <taxon>Agaricomycotina</taxon>
        <taxon>Agaricomycetes</taxon>
        <taxon>Agaricomycetidae</taxon>
        <taxon>Agaricales</taxon>
        <taxon>Agaricales incertae sedis</taxon>
        <taxon>Dendrothele</taxon>
    </lineage>
</organism>
<dbReference type="AlphaFoldDB" id="A0A4S8KSY9"/>
<evidence type="ECO:0000313" key="2">
    <source>
        <dbReference type="Proteomes" id="UP000297245"/>
    </source>
</evidence>
<feature type="non-terminal residue" evidence="1">
    <location>
        <position position="76"/>
    </location>
</feature>
<keyword evidence="2" id="KW-1185">Reference proteome</keyword>
<feature type="non-terminal residue" evidence="1">
    <location>
        <position position="1"/>
    </location>
</feature>
<dbReference type="Proteomes" id="UP000297245">
    <property type="component" value="Unassembled WGS sequence"/>
</dbReference>
<sequence length="76" mass="8551">PECSHNTKAQSCHHAKHKAYIKQLQQTITKLQTTLGFTSDQVSALPPPLTKIHELELKQKDAHLIKENGELCHVSK</sequence>
<reference evidence="1 2" key="1">
    <citation type="journal article" date="2019" name="Nat. Ecol. Evol.">
        <title>Megaphylogeny resolves global patterns of mushroom evolution.</title>
        <authorList>
            <person name="Varga T."/>
            <person name="Krizsan K."/>
            <person name="Foldi C."/>
            <person name="Dima B."/>
            <person name="Sanchez-Garcia M."/>
            <person name="Sanchez-Ramirez S."/>
            <person name="Szollosi G.J."/>
            <person name="Szarkandi J.G."/>
            <person name="Papp V."/>
            <person name="Albert L."/>
            <person name="Andreopoulos W."/>
            <person name="Angelini C."/>
            <person name="Antonin V."/>
            <person name="Barry K.W."/>
            <person name="Bougher N.L."/>
            <person name="Buchanan P."/>
            <person name="Buyck B."/>
            <person name="Bense V."/>
            <person name="Catcheside P."/>
            <person name="Chovatia M."/>
            <person name="Cooper J."/>
            <person name="Damon W."/>
            <person name="Desjardin D."/>
            <person name="Finy P."/>
            <person name="Geml J."/>
            <person name="Haridas S."/>
            <person name="Hughes K."/>
            <person name="Justo A."/>
            <person name="Karasinski D."/>
            <person name="Kautmanova I."/>
            <person name="Kiss B."/>
            <person name="Kocsube S."/>
            <person name="Kotiranta H."/>
            <person name="LaButti K.M."/>
            <person name="Lechner B.E."/>
            <person name="Liimatainen K."/>
            <person name="Lipzen A."/>
            <person name="Lukacs Z."/>
            <person name="Mihaltcheva S."/>
            <person name="Morgado L.N."/>
            <person name="Niskanen T."/>
            <person name="Noordeloos M.E."/>
            <person name="Ohm R.A."/>
            <person name="Ortiz-Santana B."/>
            <person name="Ovrebo C."/>
            <person name="Racz N."/>
            <person name="Riley R."/>
            <person name="Savchenko A."/>
            <person name="Shiryaev A."/>
            <person name="Soop K."/>
            <person name="Spirin V."/>
            <person name="Szebenyi C."/>
            <person name="Tomsovsky M."/>
            <person name="Tulloss R.E."/>
            <person name="Uehling J."/>
            <person name="Grigoriev I.V."/>
            <person name="Vagvolgyi C."/>
            <person name="Papp T."/>
            <person name="Martin F.M."/>
            <person name="Miettinen O."/>
            <person name="Hibbett D.S."/>
            <person name="Nagy L.G."/>
        </authorList>
    </citation>
    <scope>NUCLEOTIDE SEQUENCE [LARGE SCALE GENOMIC DNA]</scope>
    <source>
        <strain evidence="1 2">CBS 962.96</strain>
    </source>
</reference>
<dbReference type="EMBL" id="ML180113">
    <property type="protein sequence ID" value="THU78899.1"/>
    <property type="molecule type" value="Genomic_DNA"/>
</dbReference>